<keyword evidence="2" id="KW-1185">Reference proteome</keyword>
<protein>
    <submittedName>
        <fullName evidence="1">Uncharacterized protein</fullName>
    </submittedName>
</protein>
<evidence type="ECO:0000313" key="1">
    <source>
        <dbReference type="EMBL" id="CAK5103994.1"/>
    </source>
</evidence>
<comment type="caution">
    <text evidence="1">The sequence shown here is derived from an EMBL/GenBank/DDBJ whole genome shotgun (WGS) entry which is preliminary data.</text>
</comment>
<dbReference type="Proteomes" id="UP001497535">
    <property type="component" value="Unassembled WGS sequence"/>
</dbReference>
<organism evidence="1 2">
    <name type="scientific">Meloidogyne enterolobii</name>
    <name type="common">Root-knot nematode worm</name>
    <name type="synonym">Meloidogyne mayaguensis</name>
    <dbReference type="NCBI Taxonomy" id="390850"/>
    <lineage>
        <taxon>Eukaryota</taxon>
        <taxon>Metazoa</taxon>
        <taxon>Ecdysozoa</taxon>
        <taxon>Nematoda</taxon>
        <taxon>Chromadorea</taxon>
        <taxon>Rhabditida</taxon>
        <taxon>Tylenchina</taxon>
        <taxon>Tylenchomorpha</taxon>
        <taxon>Tylenchoidea</taxon>
        <taxon>Meloidogynidae</taxon>
        <taxon>Meloidogyninae</taxon>
        <taxon>Meloidogyne</taxon>
    </lineage>
</organism>
<proteinExistence type="predicted"/>
<reference evidence="1" key="1">
    <citation type="submission" date="2023-11" db="EMBL/GenBank/DDBJ databases">
        <authorList>
            <person name="Poullet M."/>
        </authorList>
    </citation>
    <scope>NUCLEOTIDE SEQUENCE</scope>
    <source>
        <strain evidence="1">E1834</strain>
    </source>
</reference>
<sequence length="50" mass="5600">MAGLVQIIFIVINDILFSVNTIFIIIYIKMIVKNILIFISNIISTSTTIA</sequence>
<name>A0ACB1ATD6_MELEN</name>
<accession>A0ACB1ATD6</accession>
<dbReference type="EMBL" id="CAVMJV010000115">
    <property type="protein sequence ID" value="CAK5103994.1"/>
    <property type="molecule type" value="Genomic_DNA"/>
</dbReference>
<gene>
    <name evidence="1" type="ORF">MENTE1834_LOCUS42893</name>
</gene>
<evidence type="ECO:0000313" key="2">
    <source>
        <dbReference type="Proteomes" id="UP001497535"/>
    </source>
</evidence>